<gene>
    <name evidence="2" type="ORF">TTHERM_00437310</name>
</gene>
<feature type="compositionally biased region" description="Polar residues" evidence="1">
    <location>
        <begin position="411"/>
        <end position="421"/>
    </location>
</feature>
<name>I7MK28_TETTS</name>
<dbReference type="GeneID" id="7822945"/>
<feature type="region of interest" description="Disordered" evidence="1">
    <location>
        <begin position="581"/>
        <end position="605"/>
    </location>
</feature>
<feature type="compositionally biased region" description="Basic and acidic residues" evidence="1">
    <location>
        <begin position="1077"/>
        <end position="1086"/>
    </location>
</feature>
<keyword evidence="3" id="KW-1185">Reference proteome</keyword>
<feature type="region of interest" description="Disordered" evidence="1">
    <location>
        <begin position="223"/>
        <end position="249"/>
    </location>
</feature>
<dbReference type="SMART" id="SM00028">
    <property type="entry name" value="TPR"/>
    <property type="match status" value="4"/>
</dbReference>
<feature type="compositionally biased region" description="Polar residues" evidence="1">
    <location>
        <begin position="223"/>
        <end position="247"/>
    </location>
</feature>
<dbReference type="EMBL" id="GG662663">
    <property type="protein sequence ID" value="EAR97482.2"/>
    <property type="molecule type" value="Genomic_DNA"/>
</dbReference>
<dbReference type="RefSeq" id="XP_001017727.2">
    <property type="nucleotide sequence ID" value="XM_001017727.3"/>
</dbReference>
<feature type="compositionally biased region" description="Basic and acidic residues" evidence="1">
    <location>
        <begin position="1156"/>
        <end position="1215"/>
    </location>
</feature>
<evidence type="ECO:0000313" key="3">
    <source>
        <dbReference type="Proteomes" id="UP000009168"/>
    </source>
</evidence>
<sequence length="1937" mass="226478">MINSFDNSSKHIQDSEYHNNRQSTPDRIEEVQLVENHNLDKKIKQFFNPNTQQYQQQPYQLNPLKQNLMQTSRKQNQDSKWVAYSDQKNSRGIFYRINMHEADSHSKQKRFQSNSPNKTSLQFGQQYEQSLKQSIEVYANDNQYLNHEQRMYLQKLLKQDLNENLGFTESNSNANLIEQNQPRPFQDSQIPQRKVYKQAATLLPQMKEKVKSDVVNSSINYSTQTAPNHSNGNIGQQNFRSQNSPKCQSPVGYGVKTEGDMEKQDKEIYIRQENYRLLWNRLLPYLEKPKFLKNNRQHSQPNYNGMVYPQQLIQMNTQQESRVFYNNIDNSLTASEYYQTLNQLDRINQRPLPQINQNKQFQQFSQSQQMQTQTNFKSPVKEKARESFYLKDNQANSNRQERSFYQTRAQMGSNNNLSSNHTPERGINNHNNSSIIQSNQSSSQPPQKKQYSSQVQNNSNNNNNNQQFQQKIDLKSPNNRYYSNSLHRNQAPNNIQQNGNELMKQYKECKELLSLVQVNLSNIVLSMNNKKTPKGDYMQRKVQAISSSKVDQFSKTMIQDGKVKKKYTEKMILPSLYVTRNSPTMENQTSPNPFGNQKSRSSSALRQDEAIIASEFNTNSKTFSYQVPGLERQLPETIEDLKYKDDFEQQMSEQNNSTIKNSLNQNSKCHSSQNTYKGAQLSPVQEQSMSRTEAVNQNSIQNQQMRIIENQSNPSFQSLNQSQVVIEQTKKTSNFQTPNNKSQEILQRQQQEYLRASFQLSNQQSHKQSHVQSPNNSSQIEIQQIAETPQLGQPVDQQIIEQYKANIQEQQQLPQDNLTPNQNENQEDQNYEQEIEEEQYNQQKEQEEEQQQYSQIQEYIQQEGQEGQIEKHHSQNEIEKQLKNFTPLQSQVQSIYVSQQTTPKTKQPQQSNNINQNSSIKKSPPNSQKQSLSKSNLSEKSKNNQNKSSQQNISPKKSQLNSSQSSFIQKSNEKGDQQNKAHNEEDSQNVKENNKSSQKMLKSSKAQSQKSLTPQRKSQNTIQNSPSIHQSQNLSQIQQDQQEQMKNQNEEIQNQDENTPTPNEQSQVHEQSLNKSRNSDNKEKSKSPQRQSQHISRQSPQQSKAASRQQSQSPPKSQNQSQICQDQKEQTQESQAVEKSQEQLEEAQQQLSNSKELNKSQEIKKSQDLNKSQELKKSQEIKKSQELKKSQEIKKTQEKENAQRQKEAAEAAAAEEQRLLKEQELKKKEKEQQMNKPLLEIIKELNKDSTKEEIQDFELQLNVNRYTGEFKCDITYGNKHSLNKDTLKLKFIKKFEAKKERIYLIERLMNVHKLPVNLLTNKQFQQEKNKYNITQFFECSDCCILTKQLEKYNIEEFKEFMITKFLNQQIFKGDSKESSCIDIKYIGIYHDEEFYQCDTLVVEFEKFDTLDEIIAFRNLNNKQFSEADLLISYYQILVNYQQLIQNQIVHQNINSTKIAYSYQDSKFKFMPLSRAHVYNLGNFSPRDTKTDKFMIKGEQQSHPVWIDLVNLAIVFAQMKTLDRAQSKQVLEKVDIKDKSISYKIIQKLCSNQCEATLNECLEILHQNIFGSSQLDVVLSPIKYEYASDFEKCSKMKIIGRTYESLHQLKDACQIFSVLVQIKEQIYGKESNEYQQALCDELFIQYKDGQLPRLEELYLKCQDYLKNLQQIPQSIEQLHYIAEILWRLGKEQESEEYFEKAFQIISTKSDQIETKYMTNIFNNKGVNELSKDSFEKSIQYFEQALKYTNESPEVNKMMLSSILNNYSISLLKVNRLQESLDNMLKSLHVKQEIDVLKQDPEGSKMAYAISMLYKQTLNDTVQSLHYVSLALQLQEYHQNYQEQIKYIYKQTQLYFEINDEQSAIDSALKAVPFIEKCELSAFRQVIQVTYDMACLFKNKNLKEQAIIFYGKAYEIGVRLAGPQILAVQQIKKELEKLQ</sequence>
<feature type="region of interest" description="Disordered" evidence="1">
    <location>
        <begin position="1"/>
        <end position="26"/>
    </location>
</feature>
<protein>
    <submittedName>
        <fullName evidence="2">Tetratricopeptide repeat protein</fullName>
    </submittedName>
</protein>
<dbReference type="eggNOG" id="KOG4475">
    <property type="taxonomic scope" value="Eukaryota"/>
</dbReference>
<feature type="compositionally biased region" description="Low complexity" evidence="1">
    <location>
        <begin position="1027"/>
        <end position="1058"/>
    </location>
</feature>
<feature type="compositionally biased region" description="Low complexity" evidence="1">
    <location>
        <begin position="943"/>
        <end position="959"/>
    </location>
</feature>
<feature type="compositionally biased region" description="Low complexity" evidence="1">
    <location>
        <begin position="1096"/>
        <end position="1122"/>
    </location>
</feature>
<evidence type="ECO:0000256" key="1">
    <source>
        <dbReference type="SAM" id="MobiDB-lite"/>
    </source>
</evidence>
<feature type="region of interest" description="Disordered" evidence="1">
    <location>
        <begin position="896"/>
        <end position="1215"/>
    </location>
</feature>
<feature type="region of interest" description="Disordered" evidence="1">
    <location>
        <begin position="660"/>
        <end position="696"/>
    </location>
</feature>
<feature type="compositionally biased region" description="Low complexity" evidence="1">
    <location>
        <begin position="359"/>
        <end position="377"/>
    </location>
</feature>
<reference evidence="3" key="1">
    <citation type="journal article" date="2006" name="PLoS Biol.">
        <title>Macronuclear genome sequence of the ciliate Tetrahymena thermophila, a model eukaryote.</title>
        <authorList>
            <person name="Eisen J.A."/>
            <person name="Coyne R.S."/>
            <person name="Wu M."/>
            <person name="Wu D."/>
            <person name="Thiagarajan M."/>
            <person name="Wortman J.R."/>
            <person name="Badger J.H."/>
            <person name="Ren Q."/>
            <person name="Amedeo P."/>
            <person name="Jones K.M."/>
            <person name="Tallon L.J."/>
            <person name="Delcher A.L."/>
            <person name="Salzberg S.L."/>
            <person name="Silva J.C."/>
            <person name="Haas B.J."/>
            <person name="Majoros W.H."/>
            <person name="Farzad M."/>
            <person name="Carlton J.M."/>
            <person name="Smith R.K. Jr."/>
            <person name="Garg J."/>
            <person name="Pearlman R.E."/>
            <person name="Karrer K.M."/>
            <person name="Sun L."/>
            <person name="Manning G."/>
            <person name="Elde N.C."/>
            <person name="Turkewitz A.P."/>
            <person name="Asai D.J."/>
            <person name="Wilkes D.E."/>
            <person name="Wang Y."/>
            <person name="Cai H."/>
            <person name="Collins K."/>
            <person name="Stewart B.A."/>
            <person name="Lee S.R."/>
            <person name="Wilamowska K."/>
            <person name="Weinberg Z."/>
            <person name="Ruzzo W.L."/>
            <person name="Wloga D."/>
            <person name="Gaertig J."/>
            <person name="Frankel J."/>
            <person name="Tsao C.-C."/>
            <person name="Gorovsky M.A."/>
            <person name="Keeling P.J."/>
            <person name="Waller R.F."/>
            <person name="Patron N.J."/>
            <person name="Cherry J.M."/>
            <person name="Stover N.A."/>
            <person name="Krieger C.J."/>
            <person name="del Toro C."/>
            <person name="Ryder H.F."/>
            <person name="Williamson S.C."/>
            <person name="Barbeau R.A."/>
            <person name="Hamilton E.P."/>
            <person name="Orias E."/>
        </authorList>
    </citation>
    <scope>NUCLEOTIDE SEQUENCE [LARGE SCALE GENOMIC DNA]</scope>
    <source>
        <strain evidence="3">SB210</strain>
    </source>
</reference>
<evidence type="ECO:0000313" key="2">
    <source>
        <dbReference type="EMBL" id="EAR97482.2"/>
    </source>
</evidence>
<feature type="region of interest" description="Disordered" evidence="1">
    <location>
        <begin position="814"/>
        <end position="853"/>
    </location>
</feature>
<feature type="compositionally biased region" description="Polar residues" evidence="1">
    <location>
        <begin position="1012"/>
        <end position="1026"/>
    </location>
</feature>
<dbReference type="STRING" id="312017.I7MK28"/>
<dbReference type="InterPro" id="IPR019734">
    <property type="entry name" value="TPR_rpt"/>
</dbReference>
<dbReference type="SUPFAM" id="SSF56112">
    <property type="entry name" value="Protein kinase-like (PK-like)"/>
    <property type="match status" value="1"/>
</dbReference>
<organism evidence="2 3">
    <name type="scientific">Tetrahymena thermophila (strain SB210)</name>
    <dbReference type="NCBI Taxonomy" id="312017"/>
    <lineage>
        <taxon>Eukaryota</taxon>
        <taxon>Sar</taxon>
        <taxon>Alveolata</taxon>
        <taxon>Ciliophora</taxon>
        <taxon>Intramacronucleata</taxon>
        <taxon>Oligohymenophorea</taxon>
        <taxon>Hymenostomatida</taxon>
        <taxon>Tetrahymenina</taxon>
        <taxon>Tetrahymenidae</taxon>
        <taxon>Tetrahymena</taxon>
    </lineage>
</organism>
<dbReference type="Gene3D" id="1.25.40.10">
    <property type="entry name" value="Tetratricopeptide repeat domain"/>
    <property type="match status" value="1"/>
</dbReference>
<feature type="compositionally biased region" description="Low complexity" evidence="1">
    <location>
        <begin position="995"/>
        <end position="1011"/>
    </location>
</feature>
<dbReference type="InterPro" id="IPR011009">
    <property type="entry name" value="Kinase-like_dom_sf"/>
</dbReference>
<dbReference type="InterPro" id="IPR011990">
    <property type="entry name" value="TPR-like_helical_dom_sf"/>
</dbReference>
<accession>I7MK28</accession>
<dbReference type="KEGG" id="tet:TTHERM_00437310"/>
<feature type="region of interest" description="Disordered" evidence="1">
    <location>
        <begin position="760"/>
        <end position="780"/>
    </location>
</feature>
<feature type="compositionally biased region" description="Basic and acidic residues" evidence="1">
    <location>
        <begin position="971"/>
        <end position="994"/>
    </location>
</feature>
<feature type="region of interest" description="Disordered" evidence="1">
    <location>
        <begin position="411"/>
        <end position="465"/>
    </location>
</feature>
<dbReference type="InParanoid" id="I7MK28"/>
<proteinExistence type="predicted"/>
<feature type="compositionally biased region" description="Acidic residues" evidence="1">
    <location>
        <begin position="825"/>
        <end position="839"/>
    </location>
</feature>
<feature type="compositionally biased region" description="Low complexity" evidence="1">
    <location>
        <begin position="432"/>
        <end position="465"/>
    </location>
</feature>
<feature type="compositionally biased region" description="Basic and acidic residues" evidence="1">
    <location>
        <begin position="8"/>
        <end position="26"/>
    </location>
</feature>
<feature type="compositionally biased region" description="Polar residues" evidence="1">
    <location>
        <begin position="960"/>
        <end position="970"/>
    </location>
</feature>
<feature type="compositionally biased region" description="Low complexity" evidence="1">
    <location>
        <begin position="896"/>
        <end position="936"/>
    </location>
</feature>
<dbReference type="Proteomes" id="UP000009168">
    <property type="component" value="Unassembled WGS sequence"/>
</dbReference>
<dbReference type="SUPFAM" id="SSF48452">
    <property type="entry name" value="TPR-like"/>
    <property type="match status" value="1"/>
</dbReference>
<feature type="compositionally biased region" description="Polar residues" evidence="1">
    <location>
        <begin position="1059"/>
        <end position="1076"/>
    </location>
</feature>
<feature type="region of interest" description="Disordered" evidence="1">
    <location>
        <begin position="359"/>
        <end position="383"/>
    </location>
</feature>